<evidence type="ECO:0000256" key="1">
    <source>
        <dbReference type="ARBA" id="ARBA00069711"/>
    </source>
</evidence>
<dbReference type="Gene3D" id="3.40.250.10">
    <property type="entry name" value="Rhodanese-like domain"/>
    <property type="match status" value="1"/>
</dbReference>
<dbReference type="Proteomes" id="UP001557470">
    <property type="component" value="Unassembled WGS sequence"/>
</dbReference>
<dbReference type="Gene3D" id="3.30.70.100">
    <property type="match status" value="1"/>
</dbReference>
<sequence>MMTGHLSCNELVNIDVDTFAPPQCFKEKPKLSTALRKYYLFCKRRTFGTFVASKRSSSPETETSTSVWNCCDQIFKEPSSIHQHVATIHDTDIRQLTKSTFEVLLSQMEKESTLQQESTEKEQVDISSWTPDTSHVPGDQFRNGPGEVLLYYCYCQLADPQLICEWQKAFCEKLQLTGKVRVSTEGINGTLGGTKVATGLYIEAMCSHPIFKIMEKADFKTSSGGAECFSNLRVGVYKEIVPMGVDPDALSYRLAGIHLEPDEFHKEVEALLSKSDSCNDTILLDCRNFYESKIGKFSQCLAPNIRKFSYFPNYIDRNLELFRDKKVLMYCTGGIRCERGSAYLRSKDVCKEVYQLKGGIHKYLEQFPEGFYRGKLFVFDERYAISSNKDIISECMYCSSPWDQYQLCSTHFCCQLVLSCSTCRQGGHTACCPTCQAKGQEDEPSSTPARKEECECTDRRPRIPQDKL</sequence>
<feature type="compositionally biased region" description="Basic and acidic residues" evidence="2">
    <location>
        <begin position="112"/>
        <end position="124"/>
    </location>
</feature>
<dbReference type="FunFam" id="3.40.250.10:FF:000022">
    <property type="entry name" value="Thiosulfate sulfurtransferase/rhodanese-like domain-containing protein 2"/>
    <property type="match status" value="1"/>
</dbReference>
<gene>
    <name evidence="4" type="ORF">UPYG_G00217890</name>
</gene>
<dbReference type="PROSITE" id="PS50206">
    <property type="entry name" value="RHODANESE_3"/>
    <property type="match status" value="1"/>
</dbReference>
<evidence type="ECO:0000256" key="2">
    <source>
        <dbReference type="SAM" id="MobiDB-lite"/>
    </source>
</evidence>
<comment type="caution">
    <text evidence="4">The sequence shown here is derived from an EMBL/GenBank/DDBJ whole genome shotgun (WGS) entry which is preliminary data.</text>
</comment>
<dbReference type="CDD" id="cd01518">
    <property type="entry name" value="RHOD_YceA"/>
    <property type="match status" value="1"/>
</dbReference>
<organism evidence="4 5">
    <name type="scientific">Umbra pygmaea</name>
    <name type="common">Eastern mudminnow</name>
    <dbReference type="NCBI Taxonomy" id="75934"/>
    <lineage>
        <taxon>Eukaryota</taxon>
        <taxon>Metazoa</taxon>
        <taxon>Chordata</taxon>
        <taxon>Craniata</taxon>
        <taxon>Vertebrata</taxon>
        <taxon>Euteleostomi</taxon>
        <taxon>Actinopterygii</taxon>
        <taxon>Neopterygii</taxon>
        <taxon>Teleostei</taxon>
        <taxon>Protacanthopterygii</taxon>
        <taxon>Esociformes</taxon>
        <taxon>Umbridae</taxon>
        <taxon>Umbra</taxon>
    </lineage>
</organism>
<name>A0ABD0WLJ9_UMBPY</name>
<dbReference type="InterPro" id="IPR057944">
    <property type="entry name" value="TSTD2_N"/>
</dbReference>
<evidence type="ECO:0000259" key="3">
    <source>
        <dbReference type="PROSITE" id="PS50206"/>
    </source>
</evidence>
<dbReference type="Pfam" id="PF17773">
    <property type="entry name" value="UPF0176_N"/>
    <property type="match status" value="1"/>
</dbReference>
<accession>A0ABD0WLJ9</accession>
<protein>
    <recommendedName>
        <fullName evidence="1">Thiosulfate sulfurtransferase/rhodanese-like domain-containing protein 2</fullName>
    </recommendedName>
</protein>
<dbReference type="EMBL" id="JAGEUA010000006">
    <property type="protein sequence ID" value="KAL0974262.1"/>
    <property type="molecule type" value="Genomic_DNA"/>
</dbReference>
<dbReference type="PANTHER" id="PTHR43268:SF6">
    <property type="entry name" value="THIOSULFATE SULFURTRANSFERASE_RHODANESE-LIKE DOMAIN-CONTAINING PROTEIN 2"/>
    <property type="match status" value="1"/>
</dbReference>
<dbReference type="InterPro" id="IPR036873">
    <property type="entry name" value="Rhodanese-like_dom_sf"/>
</dbReference>
<evidence type="ECO:0000313" key="5">
    <source>
        <dbReference type="Proteomes" id="UP001557470"/>
    </source>
</evidence>
<reference evidence="4 5" key="1">
    <citation type="submission" date="2024-06" db="EMBL/GenBank/DDBJ databases">
        <authorList>
            <person name="Pan Q."/>
            <person name="Wen M."/>
            <person name="Jouanno E."/>
            <person name="Zahm M."/>
            <person name="Klopp C."/>
            <person name="Cabau C."/>
            <person name="Louis A."/>
            <person name="Berthelot C."/>
            <person name="Parey E."/>
            <person name="Roest Crollius H."/>
            <person name="Montfort J."/>
            <person name="Robinson-Rechavi M."/>
            <person name="Bouchez O."/>
            <person name="Lampietro C."/>
            <person name="Lopez Roques C."/>
            <person name="Donnadieu C."/>
            <person name="Postlethwait J."/>
            <person name="Bobe J."/>
            <person name="Verreycken H."/>
            <person name="Guiguen Y."/>
        </authorList>
    </citation>
    <scope>NUCLEOTIDE SEQUENCE [LARGE SCALE GENOMIC DNA]</scope>
    <source>
        <strain evidence="4">Up_M1</strain>
        <tissue evidence="4">Testis</tissue>
    </source>
</reference>
<dbReference type="InterPro" id="IPR040503">
    <property type="entry name" value="TRHO_N"/>
</dbReference>
<dbReference type="InterPro" id="IPR022111">
    <property type="entry name" value="Rhodanese_C"/>
</dbReference>
<dbReference type="AlphaFoldDB" id="A0ABD0WLJ9"/>
<dbReference type="InterPro" id="IPR001763">
    <property type="entry name" value="Rhodanese-like_dom"/>
</dbReference>
<keyword evidence="5" id="KW-1185">Reference proteome</keyword>
<dbReference type="SMART" id="SM00450">
    <property type="entry name" value="RHOD"/>
    <property type="match status" value="1"/>
</dbReference>
<dbReference type="SUPFAM" id="SSF52821">
    <property type="entry name" value="Rhodanese/Cell cycle control phosphatase"/>
    <property type="match status" value="1"/>
</dbReference>
<dbReference type="Pfam" id="PF23949">
    <property type="entry name" value="TSTD2_N"/>
    <property type="match status" value="1"/>
</dbReference>
<proteinExistence type="predicted"/>
<evidence type="ECO:0000313" key="4">
    <source>
        <dbReference type="EMBL" id="KAL0974262.1"/>
    </source>
</evidence>
<feature type="domain" description="Rhodanese" evidence="3">
    <location>
        <begin position="277"/>
        <end position="372"/>
    </location>
</feature>
<dbReference type="InterPro" id="IPR020936">
    <property type="entry name" value="TrhO"/>
</dbReference>
<dbReference type="Pfam" id="PF00581">
    <property type="entry name" value="Rhodanese"/>
    <property type="match status" value="1"/>
</dbReference>
<feature type="region of interest" description="Disordered" evidence="2">
    <location>
        <begin position="112"/>
        <end position="138"/>
    </location>
</feature>
<dbReference type="PANTHER" id="PTHR43268">
    <property type="entry name" value="THIOSULFATE SULFURTRANSFERASE/RHODANESE-LIKE DOMAIN-CONTAINING PROTEIN 2"/>
    <property type="match status" value="1"/>
</dbReference>
<dbReference type="Pfam" id="PF12368">
    <property type="entry name" value="Rhodanese_C"/>
    <property type="match status" value="1"/>
</dbReference>